<dbReference type="Gene3D" id="3.20.20.190">
    <property type="entry name" value="Phosphatidylinositol (PI) phosphodiesterase"/>
    <property type="match status" value="1"/>
</dbReference>
<dbReference type="PANTHER" id="PTHR46211">
    <property type="entry name" value="GLYCEROPHOSPHORYL DIESTER PHOSPHODIESTERASE"/>
    <property type="match status" value="1"/>
</dbReference>
<dbReference type="EMBL" id="CP041690">
    <property type="protein sequence ID" value="QEE20183.1"/>
    <property type="molecule type" value="Genomic_DNA"/>
</dbReference>
<dbReference type="GO" id="GO:0006629">
    <property type="term" value="P:lipid metabolic process"/>
    <property type="evidence" value="ECO:0007669"/>
    <property type="project" value="InterPro"/>
</dbReference>
<evidence type="ECO:0000313" key="1">
    <source>
        <dbReference type="EMBL" id="QEE20183.1"/>
    </source>
</evidence>
<accession>A0A5B9DM37</accession>
<evidence type="ECO:0000313" key="2">
    <source>
        <dbReference type="Proteomes" id="UP000321062"/>
    </source>
</evidence>
<sequence length="248" mass="26478">MTAIVGHRGGRNLWPENSIEGFREALALDVAAIEFDVHLTQAGELVVIHDATLDRTTEGSGAVAALSPTERASIRLKGSSEAISTLDEVLSLFASARPVELHVELKANAEGVPYAGLEALAADALDRHGLASRSLLTSFNPDVLEQCRRIAPHIDRLISINDKSAEKLGGLAAALDRADDLVRIIAIHKDLLAASWTEVTARIAPSLLCAWTINERAEIETWLARGVGFVTSDDPVLALEVAGERVNG</sequence>
<dbReference type="PANTHER" id="PTHR46211:SF14">
    <property type="entry name" value="GLYCEROPHOSPHODIESTER PHOSPHODIESTERASE"/>
    <property type="match status" value="1"/>
</dbReference>
<dbReference type="RefSeq" id="WP_147655721.1">
    <property type="nucleotide sequence ID" value="NZ_BMFM01000001.1"/>
</dbReference>
<dbReference type="KEGG" id="yti:FNA67_08335"/>
<dbReference type="OrthoDB" id="9787897at2"/>
<protein>
    <submittedName>
        <fullName evidence="1">Glycerophosphodiester phosphodiesterase</fullName>
    </submittedName>
</protein>
<dbReference type="GO" id="GO:0008081">
    <property type="term" value="F:phosphoric diester hydrolase activity"/>
    <property type="evidence" value="ECO:0007669"/>
    <property type="project" value="InterPro"/>
</dbReference>
<keyword evidence="2" id="KW-1185">Reference proteome</keyword>
<dbReference type="InterPro" id="IPR017946">
    <property type="entry name" value="PLC-like_Pdiesterase_TIM-brl"/>
</dbReference>
<dbReference type="Proteomes" id="UP000321062">
    <property type="component" value="Chromosome"/>
</dbReference>
<dbReference type="SUPFAM" id="SSF51695">
    <property type="entry name" value="PLC-like phosphodiesterases"/>
    <property type="match status" value="1"/>
</dbReference>
<dbReference type="InterPro" id="IPR030395">
    <property type="entry name" value="GP_PDE_dom"/>
</dbReference>
<proteinExistence type="predicted"/>
<dbReference type="AlphaFoldDB" id="A0A5B9DM37"/>
<gene>
    <name evidence="1" type="ORF">FNA67_08335</name>
</gene>
<dbReference type="CDD" id="cd08565">
    <property type="entry name" value="GDPD_pAtGDE_like"/>
    <property type="match status" value="1"/>
</dbReference>
<reference evidence="1 2" key="1">
    <citation type="journal article" date="2015" name="Int. J. Syst. Evol. Microbiol.">
        <title>Youhaiella tibetensis gen. nov., sp. nov., isolated from subsurface sediment.</title>
        <authorList>
            <person name="Wang Y.X."/>
            <person name="Huang F.Q."/>
            <person name="Nogi Y."/>
            <person name="Pang S.J."/>
            <person name="Wang P.K."/>
            <person name="Lv J."/>
        </authorList>
    </citation>
    <scope>NUCLEOTIDE SEQUENCE [LARGE SCALE GENOMIC DNA]</scope>
    <source>
        <strain evidence="2">fig4</strain>
    </source>
</reference>
<name>A0A5B9DM37_9HYPH</name>
<dbReference type="PROSITE" id="PS51704">
    <property type="entry name" value="GP_PDE"/>
    <property type="match status" value="1"/>
</dbReference>
<dbReference type="Pfam" id="PF03009">
    <property type="entry name" value="GDPD"/>
    <property type="match status" value="1"/>
</dbReference>
<organism evidence="1 2">
    <name type="scientific">Paradevosia tibetensis</name>
    <dbReference type="NCBI Taxonomy" id="1447062"/>
    <lineage>
        <taxon>Bacteria</taxon>
        <taxon>Pseudomonadati</taxon>
        <taxon>Pseudomonadota</taxon>
        <taxon>Alphaproteobacteria</taxon>
        <taxon>Hyphomicrobiales</taxon>
        <taxon>Devosiaceae</taxon>
        <taxon>Paradevosia</taxon>
    </lineage>
</organism>